<evidence type="ECO:0000313" key="1">
    <source>
        <dbReference type="EMBL" id="PHT62410.1"/>
    </source>
</evidence>
<reference evidence="1 2" key="2">
    <citation type="journal article" date="2017" name="Genome Biol.">
        <title>New reference genome sequences of hot pepper reveal the massive evolution of plant disease-resistance genes by retroduplication.</title>
        <authorList>
            <person name="Kim S."/>
            <person name="Park J."/>
            <person name="Yeom S.I."/>
            <person name="Kim Y.M."/>
            <person name="Seo E."/>
            <person name="Kim K.T."/>
            <person name="Kim M.S."/>
            <person name="Lee J.M."/>
            <person name="Cheong K."/>
            <person name="Shin H.S."/>
            <person name="Kim S.B."/>
            <person name="Han K."/>
            <person name="Lee J."/>
            <person name="Park M."/>
            <person name="Lee H.A."/>
            <person name="Lee H.Y."/>
            <person name="Lee Y."/>
            <person name="Oh S."/>
            <person name="Lee J.H."/>
            <person name="Choi E."/>
            <person name="Choi E."/>
            <person name="Lee S.E."/>
            <person name="Jeon J."/>
            <person name="Kim H."/>
            <person name="Choi G."/>
            <person name="Song H."/>
            <person name="Lee J."/>
            <person name="Lee S.C."/>
            <person name="Kwon J.K."/>
            <person name="Lee H.Y."/>
            <person name="Koo N."/>
            <person name="Hong Y."/>
            <person name="Kim R.W."/>
            <person name="Kang W.H."/>
            <person name="Huh J.H."/>
            <person name="Kang B.C."/>
            <person name="Yang T.J."/>
            <person name="Lee Y.H."/>
            <person name="Bennetzen J.L."/>
            <person name="Choi D."/>
        </authorList>
    </citation>
    <scope>NUCLEOTIDE SEQUENCE [LARGE SCALE GENOMIC DNA]</scope>
    <source>
        <strain evidence="2">cv. CM334</strain>
    </source>
</reference>
<keyword evidence="2" id="KW-1185">Reference proteome</keyword>
<sequence>MTGFNDRETSYPCLEIVENKSDSHAKALTLKFHPPVIGIFPLVRKPLETSLHLTEGSTMKTKDIMDNFSGKIMTKKVLLLKSSTHQNGVVTSYPSRNGSLSSWRVPYSGFREIRYTFGYWE</sequence>
<protein>
    <submittedName>
        <fullName evidence="1">Uncharacterized protein</fullName>
    </submittedName>
</protein>
<name>A0A2G2XY77_CAPAN</name>
<accession>A0A2G2XY77</accession>
<dbReference type="AlphaFoldDB" id="A0A2G2XY77"/>
<dbReference type="EMBL" id="AYRZ02000081">
    <property type="protein sequence ID" value="PHT62410.1"/>
    <property type="molecule type" value="Genomic_DNA"/>
</dbReference>
<comment type="caution">
    <text evidence="1">The sequence shown here is derived from an EMBL/GenBank/DDBJ whole genome shotgun (WGS) entry which is preliminary data.</text>
</comment>
<dbReference type="PANTHER" id="PTHR36607">
    <property type="entry name" value="1,2-DIHYDROXY-3-KETO-5-METHYLTHIOPENTENE DIOXYGENASE 4"/>
    <property type="match status" value="1"/>
</dbReference>
<dbReference type="Proteomes" id="UP000222542">
    <property type="component" value="Unassembled WGS sequence"/>
</dbReference>
<dbReference type="PANTHER" id="PTHR36607:SF24">
    <property type="entry name" value="AMINOTRANSFERASE-LIKE PLANT MOBILE DOMAIN-CONTAINING PROTEIN"/>
    <property type="match status" value="1"/>
</dbReference>
<proteinExistence type="predicted"/>
<dbReference type="Gramene" id="PHT62410">
    <property type="protein sequence ID" value="PHT62410"/>
    <property type="gene ID" value="T459_33774"/>
</dbReference>
<gene>
    <name evidence="1" type="ORF">T459_33774</name>
</gene>
<dbReference type="OMA" id="RYTFGYW"/>
<evidence type="ECO:0000313" key="2">
    <source>
        <dbReference type="Proteomes" id="UP000222542"/>
    </source>
</evidence>
<reference evidence="1 2" key="1">
    <citation type="journal article" date="2014" name="Nat. Genet.">
        <title>Genome sequence of the hot pepper provides insights into the evolution of pungency in Capsicum species.</title>
        <authorList>
            <person name="Kim S."/>
            <person name="Park M."/>
            <person name="Yeom S.I."/>
            <person name="Kim Y.M."/>
            <person name="Lee J.M."/>
            <person name="Lee H.A."/>
            <person name="Seo E."/>
            <person name="Choi J."/>
            <person name="Cheong K."/>
            <person name="Kim K.T."/>
            <person name="Jung K."/>
            <person name="Lee G.W."/>
            <person name="Oh S.K."/>
            <person name="Bae C."/>
            <person name="Kim S.B."/>
            <person name="Lee H.Y."/>
            <person name="Kim S.Y."/>
            <person name="Kim M.S."/>
            <person name="Kang B.C."/>
            <person name="Jo Y.D."/>
            <person name="Yang H.B."/>
            <person name="Jeong H.J."/>
            <person name="Kang W.H."/>
            <person name="Kwon J.K."/>
            <person name="Shin C."/>
            <person name="Lim J.Y."/>
            <person name="Park J.H."/>
            <person name="Huh J.H."/>
            <person name="Kim J.S."/>
            <person name="Kim B.D."/>
            <person name="Cohen O."/>
            <person name="Paran I."/>
            <person name="Suh M.C."/>
            <person name="Lee S.B."/>
            <person name="Kim Y.K."/>
            <person name="Shin Y."/>
            <person name="Noh S.J."/>
            <person name="Park J."/>
            <person name="Seo Y.S."/>
            <person name="Kwon S.Y."/>
            <person name="Kim H.A."/>
            <person name="Park J.M."/>
            <person name="Kim H.J."/>
            <person name="Choi S.B."/>
            <person name="Bosland P.W."/>
            <person name="Reeves G."/>
            <person name="Jo S.H."/>
            <person name="Lee B.W."/>
            <person name="Cho H.T."/>
            <person name="Choi H.S."/>
            <person name="Lee M.S."/>
            <person name="Yu Y."/>
            <person name="Do Choi Y."/>
            <person name="Park B.S."/>
            <person name="van Deynze A."/>
            <person name="Ashrafi H."/>
            <person name="Hill T."/>
            <person name="Kim W.T."/>
            <person name="Pai H.S."/>
            <person name="Ahn H.K."/>
            <person name="Yeam I."/>
            <person name="Giovannoni J.J."/>
            <person name="Rose J.K."/>
            <person name="Sorensen I."/>
            <person name="Lee S.J."/>
            <person name="Kim R.W."/>
            <person name="Choi I.Y."/>
            <person name="Choi B.S."/>
            <person name="Lim J.S."/>
            <person name="Lee Y.H."/>
            <person name="Choi D."/>
        </authorList>
    </citation>
    <scope>NUCLEOTIDE SEQUENCE [LARGE SCALE GENOMIC DNA]</scope>
    <source>
        <strain evidence="2">cv. CM334</strain>
    </source>
</reference>
<organism evidence="1 2">
    <name type="scientific">Capsicum annuum</name>
    <name type="common">Capsicum pepper</name>
    <dbReference type="NCBI Taxonomy" id="4072"/>
    <lineage>
        <taxon>Eukaryota</taxon>
        <taxon>Viridiplantae</taxon>
        <taxon>Streptophyta</taxon>
        <taxon>Embryophyta</taxon>
        <taxon>Tracheophyta</taxon>
        <taxon>Spermatophyta</taxon>
        <taxon>Magnoliopsida</taxon>
        <taxon>eudicotyledons</taxon>
        <taxon>Gunneridae</taxon>
        <taxon>Pentapetalae</taxon>
        <taxon>asterids</taxon>
        <taxon>lamiids</taxon>
        <taxon>Solanales</taxon>
        <taxon>Solanaceae</taxon>
        <taxon>Solanoideae</taxon>
        <taxon>Capsiceae</taxon>
        <taxon>Capsicum</taxon>
    </lineage>
</organism>